<proteinExistence type="predicted"/>
<dbReference type="Proteomes" id="UP001597474">
    <property type="component" value="Unassembled WGS sequence"/>
</dbReference>
<dbReference type="Gene3D" id="1.10.150.20">
    <property type="entry name" value="5' to 3' exonuclease, C-terminal subdomain"/>
    <property type="match status" value="1"/>
</dbReference>
<feature type="compositionally biased region" description="Low complexity" evidence="1">
    <location>
        <begin position="83"/>
        <end position="104"/>
    </location>
</feature>
<keyword evidence="4" id="KW-1185">Reference proteome</keyword>
<feature type="region of interest" description="Disordered" evidence="1">
    <location>
        <begin position="63"/>
        <end position="187"/>
    </location>
</feature>
<evidence type="ECO:0000256" key="2">
    <source>
        <dbReference type="SAM" id="Phobius"/>
    </source>
</evidence>
<name>A0ABW5TYN0_9RHOB</name>
<evidence type="ECO:0000313" key="3">
    <source>
        <dbReference type="EMBL" id="MFD2738595.1"/>
    </source>
</evidence>
<keyword evidence="2" id="KW-0472">Membrane</keyword>
<comment type="caution">
    <text evidence="3">The sequence shown here is derived from an EMBL/GenBank/DDBJ whole genome shotgun (WGS) entry which is preliminary data.</text>
</comment>
<gene>
    <name evidence="3" type="ORF">ACFSUD_03335</name>
</gene>
<evidence type="ECO:0000313" key="4">
    <source>
        <dbReference type="Proteomes" id="UP001597474"/>
    </source>
</evidence>
<feature type="transmembrane region" description="Helical" evidence="2">
    <location>
        <begin position="12"/>
        <end position="32"/>
    </location>
</feature>
<reference evidence="4" key="1">
    <citation type="journal article" date="2019" name="Int. J. Syst. Evol. Microbiol.">
        <title>The Global Catalogue of Microorganisms (GCM) 10K type strain sequencing project: providing services to taxonomists for standard genome sequencing and annotation.</title>
        <authorList>
            <consortium name="The Broad Institute Genomics Platform"/>
            <consortium name="The Broad Institute Genome Sequencing Center for Infectious Disease"/>
            <person name="Wu L."/>
            <person name="Ma J."/>
        </authorList>
    </citation>
    <scope>NUCLEOTIDE SEQUENCE [LARGE SCALE GENOMIC DNA]</scope>
    <source>
        <strain evidence="4">TISTR 2562</strain>
    </source>
</reference>
<feature type="compositionally biased region" description="Basic and acidic residues" evidence="1">
    <location>
        <begin position="175"/>
        <end position="187"/>
    </location>
</feature>
<feature type="compositionally biased region" description="Basic and acidic residues" evidence="1">
    <location>
        <begin position="63"/>
        <end position="81"/>
    </location>
</feature>
<accession>A0ABW5TYN0</accession>
<sequence>MNSELDRQACTVRCWWMGAAIALVLAILLWILVGVALLTSLIIGILLGAAAGAALIATKCRDSALPDREPTPHRSEPDRAPEASGAALASTSMAAGAGAAVADPDPQPPAEPNAAGTTSAVEFVSEAPDPQPVPEPQAEPGPVVEDHHATPAGVETVAAPPPDTAPADGAPEVFDAPRDGGADDLKRINGVGPKMEETLNELGIYHFDQIAGWSESEIDWVDARLRFKGRIRRDDWIGQARSLGANAASQGTGRVE</sequence>
<keyword evidence="2" id="KW-1133">Transmembrane helix</keyword>
<protein>
    <submittedName>
        <fullName evidence="3">Uncharacterized protein</fullName>
    </submittedName>
</protein>
<feature type="transmembrane region" description="Helical" evidence="2">
    <location>
        <begin position="38"/>
        <end position="58"/>
    </location>
</feature>
<feature type="compositionally biased region" description="Pro residues" evidence="1">
    <location>
        <begin position="129"/>
        <end position="139"/>
    </location>
</feature>
<organism evidence="3 4">
    <name type="scientific">Sulfitobacter aestuarii</name>
    <dbReference type="NCBI Taxonomy" id="2161676"/>
    <lineage>
        <taxon>Bacteria</taxon>
        <taxon>Pseudomonadati</taxon>
        <taxon>Pseudomonadota</taxon>
        <taxon>Alphaproteobacteria</taxon>
        <taxon>Rhodobacterales</taxon>
        <taxon>Roseobacteraceae</taxon>
        <taxon>Sulfitobacter</taxon>
    </lineage>
</organism>
<evidence type="ECO:0000256" key="1">
    <source>
        <dbReference type="SAM" id="MobiDB-lite"/>
    </source>
</evidence>
<dbReference type="EMBL" id="JBHUMP010000002">
    <property type="protein sequence ID" value="MFD2738595.1"/>
    <property type="molecule type" value="Genomic_DNA"/>
</dbReference>
<keyword evidence="2" id="KW-0812">Transmembrane</keyword>
<dbReference type="RefSeq" id="WP_386371457.1">
    <property type="nucleotide sequence ID" value="NZ_JBHUMP010000002.1"/>
</dbReference>